<dbReference type="AlphaFoldDB" id="A0AAV8V123"/>
<dbReference type="Proteomes" id="UP001157974">
    <property type="component" value="Unassembled WGS sequence"/>
</dbReference>
<feature type="transmembrane region" description="Helical" evidence="1">
    <location>
        <begin position="235"/>
        <end position="253"/>
    </location>
</feature>
<dbReference type="Pfam" id="PF00487">
    <property type="entry name" value="FA_desaturase"/>
    <property type="match status" value="1"/>
</dbReference>
<evidence type="ECO:0000313" key="4">
    <source>
        <dbReference type="Proteomes" id="UP001157974"/>
    </source>
</evidence>
<feature type="transmembrane region" description="Helical" evidence="1">
    <location>
        <begin position="259"/>
        <end position="282"/>
    </location>
</feature>
<reference evidence="3 4" key="1">
    <citation type="journal article" date="2023" name="Nat. Commun.">
        <title>Origin of minicircular mitochondrial genomes in red algae.</title>
        <authorList>
            <person name="Lee Y."/>
            <person name="Cho C.H."/>
            <person name="Lee Y.M."/>
            <person name="Park S.I."/>
            <person name="Yang J.H."/>
            <person name="West J.A."/>
            <person name="Bhattacharya D."/>
            <person name="Yoon H.S."/>
        </authorList>
    </citation>
    <scope>NUCLEOTIDE SEQUENCE [LARGE SCALE GENOMIC DNA]</scope>
    <source>
        <strain evidence="3 4">CCMP1338</strain>
        <tissue evidence="3">Whole cell</tissue>
    </source>
</reference>
<name>A0AAV8V123_9RHOD</name>
<accession>A0AAV8V123</accession>
<evidence type="ECO:0000313" key="3">
    <source>
        <dbReference type="EMBL" id="KAJ8907042.1"/>
    </source>
</evidence>
<keyword evidence="4" id="KW-1185">Reference proteome</keyword>
<evidence type="ECO:0000259" key="2">
    <source>
        <dbReference type="Pfam" id="PF00487"/>
    </source>
</evidence>
<feature type="transmembrane region" description="Helical" evidence="1">
    <location>
        <begin position="83"/>
        <end position="106"/>
    </location>
</feature>
<gene>
    <name evidence="3" type="ORF">NDN08_003525</name>
</gene>
<dbReference type="CDD" id="cd03507">
    <property type="entry name" value="Delta12-FADS-like"/>
    <property type="match status" value="1"/>
</dbReference>
<keyword evidence="1" id="KW-0472">Membrane</keyword>
<feature type="domain" description="Fatty acid desaturase" evidence="2">
    <location>
        <begin position="90"/>
        <end position="355"/>
    </location>
</feature>
<dbReference type="InterPro" id="IPR012171">
    <property type="entry name" value="Fatty_acid_desaturase"/>
</dbReference>
<proteinExistence type="predicted"/>
<feature type="transmembrane region" description="Helical" evidence="1">
    <location>
        <begin position="56"/>
        <end position="76"/>
    </location>
</feature>
<sequence>MVAVRDETAKERFEREKRILKYRRPFVDHDEYPEARELLGAIPEDCFVKNTWLSSFYLAISCVLVVGCGIAAWKFLPTPGTWSVVAIFLWALYAAVQGTLATGLWVVGHECGHDAFSDNKMLQTVVGFVIHSSMLVPYFSWQRSHAVHHAKTNHLTLGETHVPNLTGSPTASVYLAVYNEYGEDAWAILNCFNHFVLGWPAYLLTGASGSPERGPSSHFYPNNDQLFPGKWKQKVFVSDVGVIVTILGLIWWGQVAGSLMVFALYVGPYFVVNFWLVLYTWLQHTDMDVPHYDSENWTWVKGAFCTVDRPYPSVIDFLHHRIGSTHVAHHICSRIPHYKARKATEAIREAFPTFYRYDPTPIYFAAERVARKCVVGKQEGTRWWYSVSA</sequence>
<evidence type="ECO:0000256" key="1">
    <source>
        <dbReference type="SAM" id="Phobius"/>
    </source>
</evidence>
<keyword evidence="1" id="KW-1133">Transmembrane helix</keyword>
<dbReference type="PANTHER" id="PTHR32100">
    <property type="entry name" value="OMEGA-6 FATTY ACID DESATURASE, CHLOROPLASTIC"/>
    <property type="match status" value="1"/>
</dbReference>
<dbReference type="GO" id="GO:0006629">
    <property type="term" value="P:lipid metabolic process"/>
    <property type="evidence" value="ECO:0007669"/>
    <property type="project" value="InterPro"/>
</dbReference>
<dbReference type="EMBL" id="JAMWBK010000003">
    <property type="protein sequence ID" value="KAJ8907042.1"/>
    <property type="molecule type" value="Genomic_DNA"/>
</dbReference>
<comment type="caution">
    <text evidence="3">The sequence shown here is derived from an EMBL/GenBank/DDBJ whole genome shotgun (WGS) entry which is preliminary data.</text>
</comment>
<feature type="transmembrane region" description="Helical" evidence="1">
    <location>
        <begin position="121"/>
        <end position="141"/>
    </location>
</feature>
<dbReference type="GO" id="GO:0016491">
    <property type="term" value="F:oxidoreductase activity"/>
    <property type="evidence" value="ECO:0007669"/>
    <property type="project" value="InterPro"/>
</dbReference>
<dbReference type="InterPro" id="IPR005804">
    <property type="entry name" value="FA_desaturase_dom"/>
</dbReference>
<protein>
    <recommendedName>
        <fullName evidence="2">Fatty acid desaturase domain-containing protein</fullName>
    </recommendedName>
</protein>
<keyword evidence="1" id="KW-0812">Transmembrane</keyword>
<organism evidence="3 4">
    <name type="scientific">Rhodosorus marinus</name>
    <dbReference type="NCBI Taxonomy" id="101924"/>
    <lineage>
        <taxon>Eukaryota</taxon>
        <taxon>Rhodophyta</taxon>
        <taxon>Stylonematophyceae</taxon>
        <taxon>Stylonematales</taxon>
        <taxon>Stylonemataceae</taxon>
        <taxon>Rhodosorus</taxon>
    </lineage>
</organism>